<dbReference type="InParanoid" id="S2JJI6"/>
<dbReference type="EMBL" id="KE123920">
    <property type="protein sequence ID" value="EPB90441.1"/>
    <property type="molecule type" value="Genomic_DNA"/>
</dbReference>
<keyword evidence="1" id="KW-0812">Transmembrane</keyword>
<keyword evidence="1" id="KW-1133">Transmembrane helix</keyword>
<proteinExistence type="predicted"/>
<organism evidence="2 3">
    <name type="scientific">Mucor circinelloides f. circinelloides (strain 1006PhL)</name>
    <name type="common">Mucormycosis agent</name>
    <name type="synonym">Calyptromyces circinelloides</name>
    <dbReference type="NCBI Taxonomy" id="1220926"/>
    <lineage>
        <taxon>Eukaryota</taxon>
        <taxon>Fungi</taxon>
        <taxon>Fungi incertae sedis</taxon>
        <taxon>Mucoromycota</taxon>
        <taxon>Mucoromycotina</taxon>
        <taxon>Mucoromycetes</taxon>
        <taxon>Mucorales</taxon>
        <taxon>Mucorineae</taxon>
        <taxon>Mucoraceae</taxon>
        <taxon>Mucor</taxon>
    </lineage>
</organism>
<evidence type="ECO:0000313" key="2">
    <source>
        <dbReference type="EMBL" id="EPB90441.1"/>
    </source>
</evidence>
<name>S2JJI6_MUCC1</name>
<dbReference type="Proteomes" id="UP000014254">
    <property type="component" value="Unassembled WGS sequence"/>
</dbReference>
<dbReference type="VEuPathDB" id="FungiDB:HMPREF1544_02649"/>
<accession>S2JJI6</accession>
<reference evidence="3" key="1">
    <citation type="submission" date="2013-05" db="EMBL/GenBank/DDBJ databases">
        <title>The Genome sequence of Mucor circinelloides f. circinelloides 1006PhL.</title>
        <authorList>
            <consortium name="The Broad Institute Genomics Platform"/>
            <person name="Cuomo C."/>
            <person name="Earl A."/>
            <person name="Findley K."/>
            <person name="Lee S.C."/>
            <person name="Walker B."/>
            <person name="Young S."/>
            <person name="Zeng Q."/>
            <person name="Gargeya S."/>
            <person name="Fitzgerald M."/>
            <person name="Haas B."/>
            <person name="Abouelleil A."/>
            <person name="Allen A.W."/>
            <person name="Alvarado L."/>
            <person name="Arachchi H.M."/>
            <person name="Berlin A.M."/>
            <person name="Chapman S.B."/>
            <person name="Gainer-Dewar J."/>
            <person name="Goldberg J."/>
            <person name="Griggs A."/>
            <person name="Gujja S."/>
            <person name="Hansen M."/>
            <person name="Howarth C."/>
            <person name="Imamovic A."/>
            <person name="Ireland A."/>
            <person name="Larimer J."/>
            <person name="McCowan C."/>
            <person name="Murphy C."/>
            <person name="Pearson M."/>
            <person name="Poon T.W."/>
            <person name="Priest M."/>
            <person name="Roberts A."/>
            <person name="Saif S."/>
            <person name="Shea T."/>
            <person name="Sisk P."/>
            <person name="Sykes S."/>
            <person name="Wortman J."/>
            <person name="Nusbaum C."/>
            <person name="Birren B."/>
        </authorList>
    </citation>
    <scope>NUCLEOTIDE SEQUENCE [LARGE SCALE GENOMIC DNA]</scope>
    <source>
        <strain evidence="3">1006PhL</strain>
    </source>
</reference>
<keyword evidence="3" id="KW-1185">Reference proteome</keyword>
<evidence type="ECO:0000313" key="3">
    <source>
        <dbReference type="Proteomes" id="UP000014254"/>
    </source>
</evidence>
<sequence length="231" mass="26019">MFNEVFKLALDAFGLTVTRQLIFNGCKQNNIDLIEPKARDSSPKIGLIKVDDIKLKMTRFKVASLDTTLKLKPMNSKANILDNCAAVNSKIVKNETTKEMSQVRLFAYIHNLHENIHAAKEQPDFKGFLKDLKEKLELKTSTQMSKLQRKCKRVNQLVYVVGNAAGAFLLGMYITLHSLENDADESWKLLISELRAHEYLALTKTITLANDNVTPVFRAEQAGPSQPLNLS</sequence>
<gene>
    <name evidence="2" type="ORF">HMPREF1544_02649</name>
</gene>
<evidence type="ECO:0000256" key="1">
    <source>
        <dbReference type="SAM" id="Phobius"/>
    </source>
</evidence>
<feature type="transmembrane region" description="Helical" evidence="1">
    <location>
        <begin position="157"/>
        <end position="176"/>
    </location>
</feature>
<dbReference type="OrthoDB" id="10303344at2759"/>
<keyword evidence="1" id="KW-0472">Membrane</keyword>
<protein>
    <submittedName>
        <fullName evidence="2">Uncharacterized protein</fullName>
    </submittedName>
</protein>
<dbReference type="AlphaFoldDB" id="S2JJI6"/>